<dbReference type="EMBL" id="JAGPXC010000012">
    <property type="protein sequence ID" value="KAH6644945.1"/>
    <property type="molecule type" value="Genomic_DNA"/>
</dbReference>
<dbReference type="GO" id="GO:0016846">
    <property type="term" value="F:carbon-sulfur lyase activity"/>
    <property type="evidence" value="ECO:0007669"/>
    <property type="project" value="InterPro"/>
</dbReference>
<evidence type="ECO:0000256" key="3">
    <source>
        <dbReference type="ARBA" id="ARBA00022833"/>
    </source>
</evidence>
<dbReference type="InterPro" id="IPR006913">
    <property type="entry name" value="CENP-V/GFA"/>
</dbReference>
<evidence type="ECO:0000256" key="2">
    <source>
        <dbReference type="ARBA" id="ARBA00022723"/>
    </source>
</evidence>
<keyword evidence="7" id="KW-1185">Reference proteome</keyword>
<protein>
    <submittedName>
        <fullName evidence="6">Mss4-like protein</fullName>
    </submittedName>
</protein>
<proteinExistence type="inferred from homology"/>
<dbReference type="PROSITE" id="PS51891">
    <property type="entry name" value="CENP_V_GFA"/>
    <property type="match status" value="1"/>
</dbReference>
<gene>
    <name evidence="6" type="ORF">BKA67DRAFT_527818</name>
</gene>
<organism evidence="6 7">
    <name type="scientific">Truncatella angustata</name>
    <dbReference type="NCBI Taxonomy" id="152316"/>
    <lineage>
        <taxon>Eukaryota</taxon>
        <taxon>Fungi</taxon>
        <taxon>Dikarya</taxon>
        <taxon>Ascomycota</taxon>
        <taxon>Pezizomycotina</taxon>
        <taxon>Sordariomycetes</taxon>
        <taxon>Xylariomycetidae</taxon>
        <taxon>Amphisphaeriales</taxon>
        <taxon>Sporocadaceae</taxon>
        <taxon>Truncatella</taxon>
    </lineage>
</organism>
<name>A0A9P8UBH8_9PEZI</name>
<evidence type="ECO:0000256" key="4">
    <source>
        <dbReference type="ARBA" id="ARBA00023239"/>
    </source>
</evidence>
<keyword evidence="3" id="KW-0862">Zinc</keyword>
<dbReference type="RefSeq" id="XP_045951459.1">
    <property type="nucleotide sequence ID" value="XM_046098899.1"/>
</dbReference>
<dbReference type="Proteomes" id="UP000758603">
    <property type="component" value="Unassembled WGS sequence"/>
</dbReference>
<keyword evidence="2" id="KW-0479">Metal-binding</keyword>
<dbReference type="AlphaFoldDB" id="A0A9P8UBH8"/>
<dbReference type="SUPFAM" id="SSF51316">
    <property type="entry name" value="Mss4-like"/>
    <property type="match status" value="2"/>
</dbReference>
<evidence type="ECO:0000313" key="6">
    <source>
        <dbReference type="EMBL" id="KAH6644945.1"/>
    </source>
</evidence>
<dbReference type="Gene3D" id="3.90.1590.10">
    <property type="entry name" value="glutathione-dependent formaldehyde- activating enzyme (gfa)"/>
    <property type="match status" value="2"/>
</dbReference>
<accession>A0A9P8UBH8</accession>
<comment type="caution">
    <text evidence="6">The sequence shown here is derived from an EMBL/GenBank/DDBJ whole genome shotgun (WGS) entry which is preliminary data.</text>
</comment>
<dbReference type="OrthoDB" id="5422068at2759"/>
<sequence length="371" mass="40935">MAGFEDLFAQFCNQDKARPSGVHEKRTFNGHCHCNRIQFNITLPTASFPLRSLLCHCSACRYTHGTFASSNVILPPGVEPQWINGSSRGDLKGYEKLGGRGERWFCPTCGSHVGHFGPSYSQWSVAWGIFDDKFWQLSFHTFPKSAPGGGIVHCLSEVAGKEVLHLSSGTQDLPEECQQEIGSDGEERLRARCCCGGVSFTISRPTQKIMDDDYMRKYVSPTDPNKWKAFLDLCRDCGRLSGTSVVPWLLVPRTALEPEVPPDLTLGSIKTYKSSEPTTRGFCGVCGATVFLATTDRMPTERQAILNVAMGVLRAPEGVTAGNWVSWRTAKVAWADDARRYDADFTNALLVGHEDWGIKTTGGTLDFAVMY</sequence>
<comment type="similarity">
    <text evidence="1">Belongs to the Gfa family.</text>
</comment>
<evidence type="ECO:0000313" key="7">
    <source>
        <dbReference type="Proteomes" id="UP000758603"/>
    </source>
</evidence>
<dbReference type="InterPro" id="IPR011057">
    <property type="entry name" value="Mss4-like_sf"/>
</dbReference>
<dbReference type="Pfam" id="PF04828">
    <property type="entry name" value="GFA"/>
    <property type="match status" value="1"/>
</dbReference>
<keyword evidence="4" id="KW-0456">Lyase</keyword>
<feature type="domain" description="CENP-V/GFA" evidence="5">
    <location>
        <begin position="28"/>
        <end position="136"/>
    </location>
</feature>
<dbReference type="PANTHER" id="PTHR33337">
    <property type="entry name" value="GFA DOMAIN-CONTAINING PROTEIN"/>
    <property type="match status" value="1"/>
</dbReference>
<dbReference type="PANTHER" id="PTHR33337:SF31">
    <property type="entry name" value="DUF636 DOMAIN PROTEIN (AFU_ORTHOLOGUE AFUA_2G12650)"/>
    <property type="match status" value="1"/>
</dbReference>
<evidence type="ECO:0000256" key="1">
    <source>
        <dbReference type="ARBA" id="ARBA00005495"/>
    </source>
</evidence>
<evidence type="ECO:0000259" key="5">
    <source>
        <dbReference type="PROSITE" id="PS51891"/>
    </source>
</evidence>
<dbReference type="GO" id="GO:0046872">
    <property type="term" value="F:metal ion binding"/>
    <property type="evidence" value="ECO:0007669"/>
    <property type="project" value="UniProtKB-KW"/>
</dbReference>
<reference evidence="6" key="1">
    <citation type="journal article" date="2021" name="Nat. Commun.">
        <title>Genetic determinants of endophytism in the Arabidopsis root mycobiome.</title>
        <authorList>
            <person name="Mesny F."/>
            <person name="Miyauchi S."/>
            <person name="Thiergart T."/>
            <person name="Pickel B."/>
            <person name="Atanasova L."/>
            <person name="Karlsson M."/>
            <person name="Huettel B."/>
            <person name="Barry K.W."/>
            <person name="Haridas S."/>
            <person name="Chen C."/>
            <person name="Bauer D."/>
            <person name="Andreopoulos W."/>
            <person name="Pangilinan J."/>
            <person name="LaButti K."/>
            <person name="Riley R."/>
            <person name="Lipzen A."/>
            <person name="Clum A."/>
            <person name="Drula E."/>
            <person name="Henrissat B."/>
            <person name="Kohler A."/>
            <person name="Grigoriev I.V."/>
            <person name="Martin F.M."/>
            <person name="Hacquard S."/>
        </authorList>
    </citation>
    <scope>NUCLEOTIDE SEQUENCE</scope>
    <source>
        <strain evidence="6">MPI-SDFR-AT-0073</strain>
    </source>
</reference>
<dbReference type="GeneID" id="70127791"/>